<organism evidence="1 2">
    <name type="scientific">Piloderma croceum (strain F 1598)</name>
    <dbReference type="NCBI Taxonomy" id="765440"/>
    <lineage>
        <taxon>Eukaryota</taxon>
        <taxon>Fungi</taxon>
        <taxon>Dikarya</taxon>
        <taxon>Basidiomycota</taxon>
        <taxon>Agaricomycotina</taxon>
        <taxon>Agaricomycetes</taxon>
        <taxon>Agaricomycetidae</taxon>
        <taxon>Atheliales</taxon>
        <taxon>Atheliaceae</taxon>
        <taxon>Piloderma</taxon>
    </lineage>
</organism>
<sequence>MSLQGCVPEHAINPTRFNDHIIGQTCCPRGFICNFHEPVYFQLSRPQTHPCRKLEFLSDYYVLWIGFALRPVEILYQVQRVNQEAARFHIVITHRRGDPEREYQ</sequence>
<gene>
    <name evidence="1" type="ORF">PILCRDRAFT_297134</name>
</gene>
<protein>
    <submittedName>
        <fullName evidence="1">Uncharacterized protein</fullName>
    </submittedName>
</protein>
<dbReference type="AlphaFoldDB" id="A0A0C3FSA6"/>
<evidence type="ECO:0000313" key="1">
    <source>
        <dbReference type="EMBL" id="KIM87055.1"/>
    </source>
</evidence>
<proteinExistence type="predicted"/>
<keyword evidence="2" id="KW-1185">Reference proteome</keyword>
<reference evidence="1 2" key="1">
    <citation type="submission" date="2014-04" db="EMBL/GenBank/DDBJ databases">
        <authorList>
            <consortium name="DOE Joint Genome Institute"/>
            <person name="Kuo A."/>
            <person name="Tarkka M."/>
            <person name="Buscot F."/>
            <person name="Kohler A."/>
            <person name="Nagy L.G."/>
            <person name="Floudas D."/>
            <person name="Copeland A."/>
            <person name="Barry K.W."/>
            <person name="Cichocki N."/>
            <person name="Veneault-Fourrey C."/>
            <person name="LaButti K."/>
            <person name="Lindquist E.A."/>
            <person name="Lipzen A."/>
            <person name="Lundell T."/>
            <person name="Morin E."/>
            <person name="Murat C."/>
            <person name="Sun H."/>
            <person name="Tunlid A."/>
            <person name="Henrissat B."/>
            <person name="Grigoriev I.V."/>
            <person name="Hibbett D.S."/>
            <person name="Martin F."/>
            <person name="Nordberg H.P."/>
            <person name="Cantor M.N."/>
            <person name="Hua S.X."/>
        </authorList>
    </citation>
    <scope>NUCLEOTIDE SEQUENCE [LARGE SCALE GENOMIC DNA]</scope>
    <source>
        <strain evidence="1 2">F 1598</strain>
    </source>
</reference>
<evidence type="ECO:0000313" key="2">
    <source>
        <dbReference type="Proteomes" id="UP000054166"/>
    </source>
</evidence>
<dbReference type="InParanoid" id="A0A0C3FSA6"/>
<dbReference type="EMBL" id="KN832980">
    <property type="protein sequence ID" value="KIM87055.1"/>
    <property type="molecule type" value="Genomic_DNA"/>
</dbReference>
<accession>A0A0C3FSA6</accession>
<dbReference type="HOGENOM" id="CLU_2251055_0_0_1"/>
<name>A0A0C3FSA6_PILCF</name>
<dbReference type="Proteomes" id="UP000054166">
    <property type="component" value="Unassembled WGS sequence"/>
</dbReference>
<reference evidence="2" key="2">
    <citation type="submission" date="2015-01" db="EMBL/GenBank/DDBJ databases">
        <title>Evolutionary Origins and Diversification of the Mycorrhizal Mutualists.</title>
        <authorList>
            <consortium name="DOE Joint Genome Institute"/>
            <consortium name="Mycorrhizal Genomics Consortium"/>
            <person name="Kohler A."/>
            <person name="Kuo A."/>
            <person name="Nagy L.G."/>
            <person name="Floudas D."/>
            <person name="Copeland A."/>
            <person name="Barry K.W."/>
            <person name="Cichocki N."/>
            <person name="Veneault-Fourrey C."/>
            <person name="LaButti K."/>
            <person name="Lindquist E.A."/>
            <person name="Lipzen A."/>
            <person name="Lundell T."/>
            <person name="Morin E."/>
            <person name="Murat C."/>
            <person name="Riley R."/>
            <person name="Ohm R."/>
            <person name="Sun H."/>
            <person name="Tunlid A."/>
            <person name="Henrissat B."/>
            <person name="Grigoriev I.V."/>
            <person name="Hibbett D.S."/>
            <person name="Martin F."/>
        </authorList>
    </citation>
    <scope>NUCLEOTIDE SEQUENCE [LARGE SCALE GENOMIC DNA]</scope>
    <source>
        <strain evidence="2">F 1598</strain>
    </source>
</reference>